<dbReference type="EMBL" id="CP022046">
    <property type="protein sequence ID" value="ASE34387.1"/>
    <property type="molecule type" value="Genomic_DNA"/>
</dbReference>
<evidence type="ECO:0000259" key="2">
    <source>
        <dbReference type="PROSITE" id="PS50965"/>
    </source>
</evidence>
<evidence type="ECO:0000313" key="4">
    <source>
        <dbReference type="Proteomes" id="UP000197058"/>
    </source>
</evidence>
<dbReference type="PROSITE" id="PS50965">
    <property type="entry name" value="NERD"/>
    <property type="match status" value="1"/>
</dbReference>
<dbReference type="SUPFAM" id="SSF102405">
    <property type="entry name" value="MCP/YpsA-like"/>
    <property type="match status" value="1"/>
</dbReference>
<dbReference type="Pfam" id="PF02481">
    <property type="entry name" value="DNA_processg_A"/>
    <property type="match status" value="1"/>
</dbReference>
<dbReference type="GO" id="GO:0009294">
    <property type="term" value="P:DNA-mediated transformation"/>
    <property type="evidence" value="ECO:0007669"/>
    <property type="project" value="InterPro"/>
</dbReference>
<sequence>MNHNYEIAYVNALTSRLSEDCHDSEIMNKFKGYEGEQLVENLLKQQHQIVFSHNLEFVSSNAVQIDFLIIHNSQISILEVKHYYGDFEIYDNYIKSSYNKRYTSPFVQLYKAKNTLQSILQEINLNLPIHHYLVFSNPTFTLRNHIPNRSQVLLRSEFYKFPNIRNQNKIVSRPPKNRKNLHYKRCIFMNDYQQSILKLVYSGFTTNQIHKMIRYDSELNFLSYRTTFIDFVHKSGLKERTILTMYHKYNDSNIDKIRASLEKRNIQMVFSDEDCYPTLLKEIYDYPLVLFGMGNMSLLQNKQKLAIVGSRKATQYSEQICDAIVPELVKSHITIVSGMAMGADYFAHLKAIEYSGQTIGVAAFGLDYHYPKATQYISELMRKDYLVISEYYPTTKVQKWRFPERNRIISGLSQGVLVTEANERSGSLITIDLALEQNRNVYCCPGTIFQSLSKGGNNRIKEGAKLVQNAQDIIEDYCIFTEQK</sequence>
<dbReference type="Gene3D" id="3.40.50.450">
    <property type="match status" value="1"/>
</dbReference>
<dbReference type="InterPro" id="IPR011528">
    <property type="entry name" value="NERD"/>
</dbReference>
<accession>A0AAI8DIH0</accession>
<dbReference type="PANTHER" id="PTHR43022:SF1">
    <property type="entry name" value="PROTEIN SMF"/>
    <property type="match status" value="1"/>
</dbReference>
<dbReference type="NCBIfam" id="TIGR00732">
    <property type="entry name" value="dprA"/>
    <property type="match status" value="1"/>
</dbReference>
<evidence type="ECO:0000313" key="3">
    <source>
        <dbReference type="EMBL" id="ASE34387.1"/>
    </source>
</evidence>
<protein>
    <submittedName>
        <fullName evidence="3">DNA-protecting protein DprA</fullName>
    </submittedName>
</protein>
<dbReference type="PANTHER" id="PTHR43022">
    <property type="entry name" value="PROTEIN SMF"/>
    <property type="match status" value="1"/>
</dbReference>
<dbReference type="Proteomes" id="UP000197058">
    <property type="component" value="Chromosome"/>
</dbReference>
<feature type="domain" description="NERD" evidence="2">
    <location>
        <begin position="31"/>
        <end position="142"/>
    </location>
</feature>
<dbReference type="InterPro" id="IPR003488">
    <property type="entry name" value="DprA"/>
</dbReference>
<dbReference type="InterPro" id="IPR057666">
    <property type="entry name" value="DrpA_SLOG"/>
</dbReference>
<dbReference type="KEGG" id="sscu:CEP64_07260"/>
<dbReference type="RefSeq" id="WP_084754753.1">
    <property type="nucleotide sequence ID" value="NZ_CP022046.2"/>
</dbReference>
<proteinExistence type="inferred from homology"/>
<evidence type="ECO:0000256" key="1">
    <source>
        <dbReference type="ARBA" id="ARBA00006525"/>
    </source>
</evidence>
<gene>
    <name evidence="3" type="primary">dprA</name>
    <name evidence="3" type="ORF">CEP64_07260</name>
</gene>
<name>A0AAI8DIH0_MAMSC</name>
<comment type="similarity">
    <text evidence="1">Belongs to the DprA/Smf family.</text>
</comment>
<dbReference type="Pfam" id="PF08378">
    <property type="entry name" value="NERD"/>
    <property type="match status" value="1"/>
</dbReference>
<reference evidence="4" key="1">
    <citation type="submission" date="2017-06" db="EMBL/GenBank/DDBJ databases">
        <title>FDA dAtabase for Regulatory Grade micrObial Sequences (FDA-ARGOS): Supporting development and validation of Infectious Disease Dx tests.</title>
        <authorList>
            <person name="Goldberg B."/>
            <person name="Campos J."/>
            <person name="Tallon L."/>
            <person name="Sadzewicz L."/>
            <person name="Sengamalay N."/>
            <person name="Ott S."/>
            <person name="Godinez A."/>
            <person name="Nagaraj S."/>
            <person name="Vavikolanu K."/>
            <person name="Nadendla S."/>
            <person name="George J."/>
            <person name="Geyer C."/>
            <person name="Sichtig H."/>
        </authorList>
    </citation>
    <scope>NUCLEOTIDE SEQUENCE [LARGE SCALE GENOMIC DNA]</scope>
    <source>
        <strain evidence="4">FDAARGOS_285</strain>
    </source>
</reference>
<organism evidence="3 4">
    <name type="scientific">Mammaliicoccus sciuri</name>
    <name type="common">Staphylococcus sciuri</name>
    <dbReference type="NCBI Taxonomy" id="1296"/>
    <lineage>
        <taxon>Bacteria</taxon>
        <taxon>Bacillati</taxon>
        <taxon>Bacillota</taxon>
        <taxon>Bacilli</taxon>
        <taxon>Bacillales</taxon>
        <taxon>Staphylococcaceae</taxon>
        <taxon>Mammaliicoccus</taxon>
    </lineage>
</organism>
<dbReference type="AlphaFoldDB" id="A0AAI8DIH0"/>